<feature type="domain" description="Endonuclease/exonuclease/phosphatase" evidence="1">
    <location>
        <begin position="18"/>
        <end position="268"/>
    </location>
</feature>
<dbReference type="GO" id="GO:0000175">
    <property type="term" value="F:3'-5'-RNA exonuclease activity"/>
    <property type="evidence" value="ECO:0007669"/>
    <property type="project" value="TreeGrafter"/>
</dbReference>
<dbReference type="RefSeq" id="WP_103430878.1">
    <property type="nucleotide sequence ID" value="NZ_PPXF01000037.1"/>
</dbReference>
<proteinExistence type="predicted"/>
<dbReference type="InterPro" id="IPR050410">
    <property type="entry name" value="CCR4/nocturin_mRNA_transcr"/>
</dbReference>
<organism evidence="2 3">
    <name type="scientific">Cryobacterium zongtaii</name>
    <dbReference type="NCBI Taxonomy" id="1259217"/>
    <lineage>
        <taxon>Bacteria</taxon>
        <taxon>Bacillati</taxon>
        <taxon>Actinomycetota</taxon>
        <taxon>Actinomycetes</taxon>
        <taxon>Micrococcales</taxon>
        <taxon>Microbacteriaceae</taxon>
        <taxon>Cryobacterium</taxon>
    </lineage>
</organism>
<dbReference type="EMBL" id="PPXF01000037">
    <property type="protein sequence ID" value="POH66419.1"/>
    <property type="molecule type" value="Genomic_DNA"/>
</dbReference>
<dbReference type="OrthoDB" id="9793162at2"/>
<dbReference type="Proteomes" id="UP000237104">
    <property type="component" value="Unassembled WGS sequence"/>
</dbReference>
<dbReference type="InterPro" id="IPR036691">
    <property type="entry name" value="Endo/exonu/phosph_ase_sf"/>
</dbReference>
<accession>A0A2S3ZGI7</accession>
<reference evidence="2 3" key="1">
    <citation type="submission" date="2018-01" db="EMBL/GenBank/DDBJ databases">
        <title>Cryobacterium sp. nov., from glaciers in China.</title>
        <authorList>
            <person name="Liu Q."/>
            <person name="Xin Y.-H."/>
        </authorList>
    </citation>
    <scope>NUCLEOTIDE SEQUENCE [LARGE SCALE GENOMIC DNA]</scope>
    <source>
        <strain evidence="2 3">TMB1-8</strain>
    </source>
</reference>
<name>A0A2S3ZGI7_9MICO</name>
<dbReference type="AlphaFoldDB" id="A0A2S3ZGI7"/>
<dbReference type="PANTHER" id="PTHR12121:SF36">
    <property type="entry name" value="ENDONUCLEASE_EXONUCLEASE_PHOSPHATASE DOMAIN-CONTAINING PROTEIN"/>
    <property type="match status" value="1"/>
</dbReference>
<sequence>MTDVALIGPVAAPELHVMTFNIRRRFAHLLPGNPDRWESRKPLVRRILVAEQPTLLGVQEALADQVEWLAGALGPHYRGVGRGRNADGGDERCTIFYDSRRLELTDWNQRALSDTPDVPGSRSWGNRVRRVLVSAEFTDLATNGRVLAFNTHLDHHSWRSRLRAADALLGLVRAAQSAEPAAAIVVTGDFNADADSALHRRLTLDGTLRDAWLAAADRLTPQWGTFGHYKRPTPGGKRIDFILAGPGVTVLRTGINAVRFNGLAASDHEPVQAVLRAGTSPAQP</sequence>
<dbReference type="InterPro" id="IPR005135">
    <property type="entry name" value="Endo/exonuclease/phosphatase"/>
</dbReference>
<dbReference type="SUPFAM" id="SSF56219">
    <property type="entry name" value="DNase I-like"/>
    <property type="match status" value="1"/>
</dbReference>
<dbReference type="Gene3D" id="3.60.10.10">
    <property type="entry name" value="Endonuclease/exonuclease/phosphatase"/>
    <property type="match status" value="1"/>
</dbReference>
<comment type="caution">
    <text evidence="2">The sequence shown here is derived from an EMBL/GenBank/DDBJ whole genome shotgun (WGS) entry which is preliminary data.</text>
</comment>
<dbReference type="CDD" id="cd09083">
    <property type="entry name" value="EEP-1"/>
    <property type="match status" value="1"/>
</dbReference>
<dbReference type="Pfam" id="PF03372">
    <property type="entry name" value="Exo_endo_phos"/>
    <property type="match status" value="1"/>
</dbReference>
<evidence type="ECO:0000259" key="1">
    <source>
        <dbReference type="Pfam" id="PF03372"/>
    </source>
</evidence>
<dbReference type="PANTHER" id="PTHR12121">
    <property type="entry name" value="CARBON CATABOLITE REPRESSOR PROTEIN 4"/>
    <property type="match status" value="1"/>
</dbReference>
<gene>
    <name evidence="2" type="ORF">C3B59_08320</name>
</gene>
<keyword evidence="2" id="KW-0378">Hydrolase</keyword>
<protein>
    <submittedName>
        <fullName evidence="2">Hydrolase</fullName>
    </submittedName>
</protein>
<evidence type="ECO:0000313" key="2">
    <source>
        <dbReference type="EMBL" id="POH66419.1"/>
    </source>
</evidence>
<evidence type="ECO:0000313" key="3">
    <source>
        <dbReference type="Proteomes" id="UP000237104"/>
    </source>
</evidence>